<comment type="caution">
    <text evidence="1">The sequence shown here is derived from an EMBL/GenBank/DDBJ whole genome shotgun (WGS) entry which is preliminary data.</text>
</comment>
<accession>A0A835TAJ9</accession>
<dbReference type="Proteomes" id="UP000613740">
    <property type="component" value="Unassembled WGS sequence"/>
</dbReference>
<evidence type="ECO:0000313" key="1">
    <source>
        <dbReference type="EMBL" id="KAG2441952.1"/>
    </source>
</evidence>
<keyword evidence="2" id="KW-1185">Reference proteome</keyword>
<dbReference type="AlphaFoldDB" id="A0A835TAJ9"/>
<gene>
    <name evidence="1" type="ORF">HYH02_009746</name>
</gene>
<sequence>MEVLEELMMQLVDSEHEIKYTIVDPRVDQPHGVADSGKCTFREHWQAVKGSANEDAATIRYMENWPVLTVLQDSPTWGQDAREAVDPEYVAILDRLWSELVLSHKVFTTDTQLADAPSGGTTLYLGHNKGACDLLAGSRGSYSGSHEDSPFAASSVIINMKGSKLVWLADSSFKGLVDGFFLHSSLHG</sequence>
<protein>
    <submittedName>
        <fullName evidence="1">Uncharacterized protein</fullName>
    </submittedName>
</protein>
<proteinExistence type="predicted"/>
<organism evidence="1 2">
    <name type="scientific">Chlamydomonas schloesseri</name>
    <dbReference type="NCBI Taxonomy" id="2026947"/>
    <lineage>
        <taxon>Eukaryota</taxon>
        <taxon>Viridiplantae</taxon>
        <taxon>Chlorophyta</taxon>
        <taxon>core chlorophytes</taxon>
        <taxon>Chlorophyceae</taxon>
        <taxon>CS clade</taxon>
        <taxon>Chlamydomonadales</taxon>
        <taxon>Chlamydomonadaceae</taxon>
        <taxon>Chlamydomonas</taxon>
    </lineage>
</organism>
<dbReference type="EMBL" id="JAEHOD010000034">
    <property type="protein sequence ID" value="KAG2441952.1"/>
    <property type="molecule type" value="Genomic_DNA"/>
</dbReference>
<reference evidence="1" key="1">
    <citation type="journal article" date="2020" name="bioRxiv">
        <title>Comparative genomics of Chlamydomonas.</title>
        <authorList>
            <person name="Craig R.J."/>
            <person name="Hasan A.R."/>
            <person name="Ness R.W."/>
            <person name="Keightley P.D."/>
        </authorList>
    </citation>
    <scope>NUCLEOTIDE SEQUENCE</scope>
    <source>
        <strain evidence="1">CCAP 11/173</strain>
    </source>
</reference>
<evidence type="ECO:0000313" key="2">
    <source>
        <dbReference type="Proteomes" id="UP000613740"/>
    </source>
</evidence>
<name>A0A835TAJ9_9CHLO</name>